<reference evidence="9" key="1">
    <citation type="submission" date="2022-07" db="EMBL/GenBank/DDBJ databases">
        <title>Fungi with potential for degradation of polypropylene.</title>
        <authorList>
            <person name="Gostincar C."/>
        </authorList>
    </citation>
    <scope>NUCLEOTIDE SEQUENCE</scope>
    <source>
        <strain evidence="9">EXF-13308</strain>
    </source>
</reference>
<keyword evidence="4 7" id="KW-0472">Membrane</keyword>
<dbReference type="GO" id="GO:0016020">
    <property type="term" value="C:membrane"/>
    <property type="evidence" value="ECO:0007669"/>
    <property type="project" value="UniProtKB-SubCell"/>
</dbReference>
<feature type="transmembrane region" description="Helical" evidence="7">
    <location>
        <begin position="158"/>
        <end position="185"/>
    </location>
</feature>
<comment type="subcellular location">
    <subcellularLocation>
        <location evidence="1">Membrane</location>
        <topology evidence="1">Multi-pass membrane protein</topology>
    </subcellularLocation>
</comment>
<dbReference type="Proteomes" id="UP001174694">
    <property type="component" value="Unassembled WGS sequence"/>
</dbReference>
<feature type="transmembrane region" description="Helical" evidence="7">
    <location>
        <begin position="122"/>
        <end position="146"/>
    </location>
</feature>
<evidence type="ECO:0000313" key="10">
    <source>
        <dbReference type="Proteomes" id="UP001174694"/>
    </source>
</evidence>
<evidence type="ECO:0000256" key="7">
    <source>
        <dbReference type="SAM" id="Phobius"/>
    </source>
</evidence>
<accession>A0AA38RF47</accession>
<keyword evidence="10" id="KW-1185">Reference proteome</keyword>
<comment type="caution">
    <text evidence="9">The sequence shown here is derived from an EMBL/GenBank/DDBJ whole genome shotgun (WGS) entry which is preliminary data.</text>
</comment>
<evidence type="ECO:0000256" key="6">
    <source>
        <dbReference type="SAM" id="MobiDB-lite"/>
    </source>
</evidence>
<gene>
    <name evidence="9" type="ORF">NKR23_g5515</name>
</gene>
<dbReference type="Pfam" id="PF20684">
    <property type="entry name" value="Fung_rhodopsin"/>
    <property type="match status" value="1"/>
</dbReference>
<keyword evidence="3 7" id="KW-1133">Transmembrane helix</keyword>
<protein>
    <recommendedName>
        <fullName evidence="8">Rhodopsin domain-containing protein</fullName>
    </recommendedName>
</protein>
<evidence type="ECO:0000256" key="5">
    <source>
        <dbReference type="ARBA" id="ARBA00038359"/>
    </source>
</evidence>
<dbReference type="PANTHER" id="PTHR33048">
    <property type="entry name" value="PTH11-LIKE INTEGRAL MEMBRANE PROTEIN (AFU_ORTHOLOGUE AFUA_5G11245)"/>
    <property type="match status" value="1"/>
</dbReference>
<evidence type="ECO:0000256" key="4">
    <source>
        <dbReference type="ARBA" id="ARBA00023136"/>
    </source>
</evidence>
<feature type="region of interest" description="Disordered" evidence="6">
    <location>
        <begin position="391"/>
        <end position="419"/>
    </location>
</feature>
<name>A0AA38RF47_9PEZI</name>
<dbReference type="EMBL" id="JANBVO010000015">
    <property type="protein sequence ID" value="KAJ9144908.1"/>
    <property type="molecule type" value="Genomic_DNA"/>
</dbReference>
<feature type="transmembrane region" description="Helical" evidence="7">
    <location>
        <begin position="238"/>
        <end position="259"/>
    </location>
</feature>
<evidence type="ECO:0000256" key="3">
    <source>
        <dbReference type="ARBA" id="ARBA00022989"/>
    </source>
</evidence>
<proteinExistence type="inferred from homology"/>
<evidence type="ECO:0000313" key="9">
    <source>
        <dbReference type="EMBL" id="KAJ9144908.1"/>
    </source>
</evidence>
<dbReference type="InterPro" id="IPR049326">
    <property type="entry name" value="Rhodopsin_dom_fungi"/>
</dbReference>
<dbReference type="AlphaFoldDB" id="A0AA38RF47"/>
<evidence type="ECO:0000256" key="2">
    <source>
        <dbReference type="ARBA" id="ARBA00022692"/>
    </source>
</evidence>
<feature type="transmembrane region" description="Helical" evidence="7">
    <location>
        <begin position="78"/>
        <end position="97"/>
    </location>
</feature>
<feature type="transmembrane region" description="Helical" evidence="7">
    <location>
        <begin position="45"/>
        <end position="66"/>
    </location>
</feature>
<evidence type="ECO:0000259" key="8">
    <source>
        <dbReference type="Pfam" id="PF20684"/>
    </source>
</evidence>
<feature type="transmembrane region" description="Helical" evidence="7">
    <location>
        <begin position="205"/>
        <end position="226"/>
    </location>
</feature>
<evidence type="ECO:0000256" key="1">
    <source>
        <dbReference type="ARBA" id="ARBA00004141"/>
    </source>
</evidence>
<dbReference type="InterPro" id="IPR052337">
    <property type="entry name" value="SAT4-like"/>
</dbReference>
<feature type="domain" description="Rhodopsin" evidence="8">
    <location>
        <begin position="63"/>
        <end position="303"/>
    </location>
</feature>
<dbReference type="PANTHER" id="PTHR33048:SF47">
    <property type="entry name" value="INTEGRAL MEMBRANE PROTEIN-RELATED"/>
    <property type="match status" value="1"/>
</dbReference>
<keyword evidence="2 7" id="KW-0812">Transmembrane</keyword>
<sequence>MSSSSSAILTVSQASASPADSSTVFPNMTIWGPLPLDDRRPLQVNIIVCVGIAWLIALVFVALRFYTRGHMIHVLGPSDWFIIPSLLFAGGVTASAIEQTARGEGKHVWQLDPKQIVPMERAAWYGILFYGLSLNFTKVSILLLYLRIFTYNWARRAIQAVLAAVIILGIWMAVSVCTSCVPLEAFWNWQLFSTEHVYCHPPSTWWANSGLHIGTDILIVALPMPVLSRLNLPRRQKYVLVGVFALGLFVCLVSILRLVELVKIFTRPTMDPSYSGAFLTYWTVVEVNAAISCACIMTLKPFVTGYFPRLLTPASYLRRYTRYGSSSVEPRSSTAVSRWSRIRSPAGRRAQGGRLAMQDRRKASGGLAHPLFKPGAQHLEFDVIASDVEAQKPESLSASSHEQEQHPEARDVEVPPPAHLRLSIQVTRSVMITSESSAAAKVSTRRPGPL</sequence>
<organism evidence="9 10">
    <name type="scientific">Pleurostoma richardsiae</name>
    <dbReference type="NCBI Taxonomy" id="41990"/>
    <lineage>
        <taxon>Eukaryota</taxon>
        <taxon>Fungi</taxon>
        <taxon>Dikarya</taxon>
        <taxon>Ascomycota</taxon>
        <taxon>Pezizomycotina</taxon>
        <taxon>Sordariomycetes</taxon>
        <taxon>Sordariomycetidae</taxon>
        <taxon>Calosphaeriales</taxon>
        <taxon>Pleurostomataceae</taxon>
        <taxon>Pleurostoma</taxon>
    </lineage>
</organism>
<feature type="compositionally biased region" description="Basic and acidic residues" evidence="6">
    <location>
        <begin position="401"/>
        <end position="413"/>
    </location>
</feature>
<comment type="similarity">
    <text evidence="5">Belongs to the SAT4 family.</text>
</comment>